<evidence type="ECO:0000313" key="1">
    <source>
        <dbReference type="EMBL" id="PXW75998.1"/>
    </source>
</evidence>
<dbReference type="EMBL" id="QJJM01000006">
    <property type="protein sequence ID" value="PXW75998.1"/>
    <property type="molecule type" value="Genomic_DNA"/>
</dbReference>
<protein>
    <submittedName>
        <fullName evidence="1">Uncharacterized protein</fullName>
    </submittedName>
</protein>
<dbReference type="RefSeq" id="WP_110298674.1">
    <property type="nucleotide sequence ID" value="NZ_QJJM01000006.1"/>
</dbReference>
<keyword evidence="2" id="KW-1185">Reference proteome</keyword>
<dbReference type="InterPro" id="IPR056928">
    <property type="entry name" value="Gp77-like"/>
</dbReference>
<dbReference type="Pfam" id="PF23148">
    <property type="entry name" value="Gp77"/>
    <property type="match status" value="1"/>
</dbReference>
<dbReference type="OrthoDB" id="7597240at2"/>
<organism evidence="1 2">
    <name type="scientific">Blastomonas natatoria</name>
    <dbReference type="NCBI Taxonomy" id="34015"/>
    <lineage>
        <taxon>Bacteria</taxon>
        <taxon>Pseudomonadati</taxon>
        <taxon>Pseudomonadota</taxon>
        <taxon>Alphaproteobacteria</taxon>
        <taxon>Sphingomonadales</taxon>
        <taxon>Sphingomonadaceae</taxon>
        <taxon>Blastomonas</taxon>
    </lineage>
</organism>
<reference evidence="1 2" key="1">
    <citation type="submission" date="2018-05" db="EMBL/GenBank/DDBJ databases">
        <title>Genomic Encyclopedia of Type Strains, Phase IV (KMG-IV): sequencing the most valuable type-strain genomes for metagenomic binning, comparative biology and taxonomic classification.</title>
        <authorList>
            <person name="Goeker M."/>
        </authorList>
    </citation>
    <scope>NUCLEOTIDE SEQUENCE [LARGE SCALE GENOMIC DNA]</scope>
    <source>
        <strain evidence="1 2">DSM 3183</strain>
    </source>
</reference>
<gene>
    <name evidence="1" type="ORF">C7451_106162</name>
</gene>
<comment type="caution">
    <text evidence="1">The sequence shown here is derived from an EMBL/GenBank/DDBJ whole genome shotgun (WGS) entry which is preliminary data.</text>
</comment>
<name>A0A2V3V5J0_9SPHN</name>
<sequence>MTYSFKAPNKDPDATLDYELNWSTWLADGETITAQTVTCDNDDITISAVTQAAGVVRFRVAGGTAGSSYLVTCEVTTSAGQTDQRTMLIPVRER</sequence>
<dbReference type="AlphaFoldDB" id="A0A2V3V5J0"/>
<evidence type="ECO:0000313" key="2">
    <source>
        <dbReference type="Proteomes" id="UP000248014"/>
    </source>
</evidence>
<proteinExistence type="predicted"/>
<accession>A0A2V3V5J0</accession>
<dbReference type="Proteomes" id="UP000248014">
    <property type="component" value="Unassembled WGS sequence"/>
</dbReference>